<reference evidence="6 7" key="1">
    <citation type="submission" date="2015-02" db="EMBL/GenBank/DDBJ databases">
        <authorList>
            <person name="Ju K.-S."/>
            <person name="Doroghazi J.R."/>
            <person name="Metcalf W."/>
        </authorList>
    </citation>
    <scope>NUCLEOTIDE SEQUENCE [LARGE SCALE GENOMIC DNA]</scope>
    <source>
        <strain evidence="6 7">NRRL B-16140</strain>
    </source>
</reference>
<dbReference type="InterPro" id="IPR050109">
    <property type="entry name" value="HTH-type_TetR-like_transc_reg"/>
</dbReference>
<dbReference type="PATRIC" id="fig|68170.10.peg.6387"/>
<keyword evidence="2 4" id="KW-0238">DNA-binding</keyword>
<feature type="DNA-binding region" description="H-T-H motif" evidence="4">
    <location>
        <begin position="28"/>
        <end position="47"/>
    </location>
</feature>
<proteinExistence type="predicted"/>
<comment type="caution">
    <text evidence="6">The sequence shown here is derived from an EMBL/GenBank/DDBJ whole genome shotgun (WGS) entry which is preliminary data.</text>
</comment>
<gene>
    <name evidence="6" type="ORF">UK23_25630</name>
</gene>
<evidence type="ECO:0000256" key="2">
    <source>
        <dbReference type="ARBA" id="ARBA00023125"/>
    </source>
</evidence>
<dbReference type="GO" id="GO:0000976">
    <property type="term" value="F:transcription cis-regulatory region binding"/>
    <property type="evidence" value="ECO:0007669"/>
    <property type="project" value="TreeGrafter"/>
</dbReference>
<name>A0A0F0GQ38_LENAE</name>
<organism evidence="6 7">
    <name type="scientific">Lentzea aerocolonigenes</name>
    <name type="common">Lechevalieria aerocolonigenes</name>
    <name type="synonym">Saccharothrix aerocolonigenes</name>
    <dbReference type="NCBI Taxonomy" id="68170"/>
    <lineage>
        <taxon>Bacteria</taxon>
        <taxon>Bacillati</taxon>
        <taxon>Actinomycetota</taxon>
        <taxon>Actinomycetes</taxon>
        <taxon>Pseudonocardiales</taxon>
        <taxon>Pseudonocardiaceae</taxon>
        <taxon>Lentzea</taxon>
    </lineage>
</organism>
<dbReference type="GO" id="GO:0003700">
    <property type="term" value="F:DNA-binding transcription factor activity"/>
    <property type="evidence" value="ECO:0007669"/>
    <property type="project" value="TreeGrafter"/>
</dbReference>
<dbReference type="SUPFAM" id="SSF48498">
    <property type="entry name" value="Tetracyclin repressor-like, C-terminal domain"/>
    <property type="match status" value="1"/>
</dbReference>
<dbReference type="PROSITE" id="PS50977">
    <property type="entry name" value="HTH_TETR_2"/>
    <property type="match status" value="1"/>
</dbReference>
<evidence type="ECO:0000256" key="4">
    <source>
        <dbReference type="PROSITE-ProRule" id="PRU00335"/>
    </source>
</evidence>
<dbReference type="InterPro" id="IPR009057">
    <property type="entry name" value="Homeodomain-like_sf"/>
</dbReference>
<protein>
    <recommendedName>
        <fullName evidence="5">HTH tetR-type domain-containing protein</fullName>
    </recommendedName>
</protein>
<keyword evidence="7" id="KW-1185">Reference proteome</keyword>
<dbReference type="RefSeq" id="WP_045314187.1">
    <property type="nucleotide sequence ID" value="NZ_JYJG01000204.1"/>
</dbReference>
<evidence type="ECO:0000259" key="5">
    <source>
        <dbReference type="PROSITE" id="PS50977"/>
    </source>
</evidence>
<evidence type="ECO:0000256" key="1">
    <source>
        <dbReference type="ARBA" id="ARBA00023015"/>
    </source>
</evidence>
<sequence>MAGTRDAKQRVMDATVELIREGGLRAAAPAAIAERAGAGKMSLYRHFGGKDELVAEALRDFLPRQLALLLGAWDDKDPRRRILDVFDRLAHFADNGTLSACVYFGTRLEAGADHPAAPLAGEYKDEVAAAFTKAVKELGHEDPETIGRMISMQVDGAVVHSIVYGDSRPLKDARRIVEILLDS</sequence>
<evidence type="ECO:0000313" key="6">
    <source>
        <dbReference type="EMBL" id="KJK45609.1"/>
    </source>
</evidence>
<keyword evidence="1" id="KW-0805">Transcription regulation</keyword>
<feature type="domain" description="HTH tetR-type" evidence="5">
    <location>
        <begin position="5"/>
        <end position="65"/>
    </location>
</feature>
<dbReference type="PRINTS" id="PR00455">
    <property type="entry name" value="HTHTETR"/>
</dbReference>
<dbReference type="EMBL" id="JYJG01000204">
    <property type="protein sequence ID" value="KJK45609.1"/>
    <property type="molecule type" value="Genomic_DNA"/>
</dbReference>
<keyword evidence="3" id="KW-0804">Transcription</keyword>
<dbReference type="InterPro" id="IPR036271">
    <property type="entry name" value="Tet_transcr_reg_TetR-rel_C_sf"/>
</dbReference>
<dbReference type="Pfam" id="PF00440">
    <property type="entry name" value="TetR_N"/>
    <property type="match status" value="1"/>
</dbReference>
<evidence type="ECO:0000256" key="3">
    <source>
        <dbReference type="ARBA" id="ARBA00023163"/>
    </source>
</evidence>
<dbReference type="Proteomes" id="UP000033393">
    <property type="component" value="Unassembled WGS sequence"/>
</dbReference>
<dbReference type="Gene3D" id="1.10.357.10">
    <property type="entry name" value="Tetracycline Repressor, domain 2"/>
    <property type="match status" value="1"/>
</dbReference>
<dbReference type="AlphaFoldDB" id="A0A0F0GQ38"/>
<dbReference type="InterPro" id="IPR001647">
    <property type="entry name" value="HTH_TetR"/>
</dbReference>
<evidence type="ECO:0000313" key="7">
    <source>
        <dbReference type="Proteomes" id="UP000033393"/>
    </source>
</evidence>
<dbReference type="OrthoDB" id="4538622at2"/>
<dbReference type="PANTHER" id="PTHR30055">
    <property type="entry name" value="HTH-TYPE TRANSCRIPTIONAL REGULATOR RUTR"/>
    <property type="match status" value="1"/>
</dbReference>
<dbReference type="SUPFAM" id="SSF46689">
    <property type="entry name" value="Homeodomain-like"/>
    <property type="match status" value="1"/>
</dbReference>
<dbReference type="PANTHER" id="PTHR30055:SF234">
    <property type="entry name" value="HTH-TYPE TRANSCRIPTIONAL REGULATOR BETI"/>
    <property type="match status" value="1"/>
</dbReference>
<accession>A0A0F0GQ38</accession>